<evidence type="ECO:0000256" key="1">
    <source>
        <dbReference type="SAM" id="Phobius"/>
    </source>
</evidence>
<dbReference type="InterPro" id="IPR053079">
    <property type="entry name" value="SPS2_domain"/>
</dbReference>
<dbReference type="InterPro" id="IPR000494">
    <property type="entry name" value="Rcpt_L-dom"/>
</dbReference>
<dbReference type="InterPro" id="IPR036941">
    <property type="entry name" value="Rcpt_L-dom_sf"/>
</dbReference>
<accession>A0ABR1E562</accession>
<evidence type="ECO:0000259" key="2">
    <source>
        <dbReference type="Pfam" id="PF01030"/>
    </source>
</evidence>
<feature type="transmembrane region" description="Helical" evidence="1">
    <location>
        <begin position="314"/>
        <end position="339"/>
    </location>
</feature>
<sequence length="355" mass="39897">MKLLVFGCNDIYNTYDQRQFLVLLLFSIWCVLIKGQCDNTAAPDDLKDCQELGGEFVYTEELKEVFEIVHVLRGRLTYKDTNDVTLDAISNLTIIIEESPALEVLSNKNLQDIRALLTMNFDGPPPHAVFVDNPMICDTIQVREKLIEKAGGPFLFNSQCLQQCMGGVVDEDYLAHFPTYCSRIQGDLLIKNRKGVPDSFMKLQQVEEIYGLLIIANNTNIPNLDFLRYLRRIGESTLAEPPLILVNNSGLTSLGLPHLEEIRSGETEYLVVLKYAEGQHISDMNTLQNVAGNRILLSHVESEGEEDEERSGNMWIAIIVVVVGSLFLMVLCGTILVLVKRKDASEKNKQKNQAS</sequence>
<keyword evidence="1" id="KW-1133">Transmembrane helix</keyword>
<protein>
    <recommendedName>
        <fullName evidence="2">Receptor L-domain domain-containing protein</fullName>
    </recommendedName>
</protein>
<reference evidence="3 4" key="1">
    <citation type="submission" date="2023-08" db="EMBL/GenBank/DDBJ databases">
        <title>A Necator americanus chromosomal reference genome.</title>
        <authorList>
            <person name="Ilik V."/>
            <person name="Petrzelkova K.J."/>
            <person name="Pardy F."/>
            <person name="Fuh T."/>
            <person name="Niatou-Singa F.S."/>
            <person name="Gouil Q."/>
            <person name="Baker L."/>
            <person name="Ritchie M.E."/>
            <person name="Jex A.R."/>
            <person name="Gazzola D."/>
            <person name="Li H."/>
            <person name="Toshio Fujiwara R."/>
            <person name="Zhan B."/>
            <person name="Aroian R.V."/>
            <person name="Pafco B."/>
            <person name="Schwarz E.M."/>
        </authorList>
    </citation>
    <scope>NUCLEOTIDE SEQUENCE [LARGE SCALE GENOMIC DNA]</scope>
    <source>
        <strain evidence="3 4">Aroian</strain>
        <tissue evidence="3">Whole animal</tissue>
    </source>
</reference>
<feature type="domain" description="Receptor L-domain" evidence="2">
    <location>
        <begin position="181"/>
        <end position="266"/>
    </location>
</feature>
<dbReference type="PANTHER" id="PTHR21662">
    <property type="entry name" value="RECEPTOR PROTEIN-TYROSINE KINASE"/>
    <property type="match status" value="1"/>
</dbReference>
<organism evidence="3 4">
    <name type="scientific">Necator americanus</name>
    <name type="common">Human hookworm</name>
    <dbReference type="NCBI Taxonomy" id="51031"/>
    <lineage>
        <taxon>Eukaryota</taxon>
        <taxon>Metazoa</taxon>
        <taxon>Ecdysozoa</taxon>
        <taxon>Nematoda</taxon>
        <taxon>Chromadorea</taxon>
        <taxon>Rhabditida</taxon>
        <taxon>Rhabditina</taxon>
        <taxon>Rhabditomorpha</taxon>
        <taxon>Strongyloidea</taxon>
        <taxon>Ancylostomatidae</taxon>
        <taxon>Bunostominae</taxon>
        <taxon>Necator</taxon>
    </lineage>
</organism>
<gene>
    <name evidence="3" type="primary">Necator_chrV.g20361</name>
    <name evidence="3" type="ORF">RB195_015569</name>
</gene>
<dbReference type="Proteomes" id="UP001303046">
    <property type="component" value="Unassembled WGS sequence"/>
</dbReference>
<evidence type="ECO:0000313" key="4">
    <source>
        <dbReference type="Proteomes" id="UP001303046"/>
    </source>
</evidence>
<dbReference type="EMBL" id="JAVFWL010000005">
    <property type="protein sequence ID" value="KAK6757824.1"/>
    <property type="molecule type" value="Genomic_DNA"/>
</dbReference>
<dbReference type="SUPFAM" id="SSF52058">
    <property type="entry name" value="L domain-like"/>
    <property type="match status" value="2"/>
</dbReference>
<keyword evidence="1" id="KW-0812">Transmembrane</keyword>
<name>A0ABR1E562_NECAM</name>
<keyword evidence="4" id="KW-1185">Reference proteome</keyword>
<dbReference type="PANTHER" id="PTHR21662:SF59">
    <property type="entry name" value="RECEPTOR PROTEIN-TYROSINE KINASE"/>
    <property type="match status" value="1"/>
</dbReference>
<dbReference type="Gene3D" id="3.80.20.20">
    <property type="entry name" value="Receptor L-domain"/>
    <property type="match status" value="2"/>
</dbReference>
<proteinExistence type="predicted"/>
<evidence type="ECO:0000313" key="3">
    <source>
        <dbReference type="EMBL" id="KAK6757824.1"/>
    </source>
</evidence>
<dbReference type="Pfam" id="PF01030">
    <property type="entry name" value="Recep_L_domain"/>
    <property type="match status" value="2"/>
</dbReference>
<keyword evidence="1" id="KW-0472">Membrane</keyword>
<feature type="domain" description="Receptor L-domain" evidence="2">
    <location>
        <begin position="60"/>
        <end position="142"/>
    </location>
</feature>
<comment type="caution">
    <text evidence="3">The sequence shown here is derived from an EMBL/GenBank/DDBJ whole genome shotgun (WGS) entry which is preliminary data.</text>
</comment>